<sequence>MNWITLTSEKEVEALTNLRELALIYKHSPRCMTSLMAFRNMKSGSESDYSIPFYMVDVIQNRDISRLIAEKFNIRHESPQVLIVKDGKCIFDTSHESIVLKNIVSKINSLQKELSN</sequence>
<dbReference type="EMBL" id="JACYGY010000001">
    <property type="protein sequence ID" value="MBE9462456.1"/>
    <property type="molecule type" value="Genomic_DNA"/>
</dbReference>
<gene>
    <name evidence="1" type="primary">ytxJ</name>
    <name evidence="1" type="ORF">IEE83_11245</name>
</gene>
<evidence type="ECO:0000313" key="2">
    <source>
        <dbReference type="Proteomes" id="UP000634134"/>
    </source>
</evidence>
<evidence type="ECO:0000313" key="1">
    <source>
        <dbReference type="EMBL" id="MBE9462456.1"/>
    </source>
</evidence>
<name>A0ABR9WDL9_9BACT</name>
<dbReference type="InterPro" id="IPR022551">
    <property type="entry name" value="BrxC"/>
</dbReference>
<accession>A0ABR9WDL9</accession>
<organism evidence="1 2">
    <name type="scientific">Dyadobacter subterraneus</name>
    <dbReference type="NCBI Taxonomy" id="2773304"/>
    <lineage>
        <taxon>Bacteria</taxon>
        <taxon>Pseudomonadati</taxon>
        <taxon>Bacteroidota</taxon>
        <taxon>Cytophagia</taxon>
        <taxon>Cytophagales</taxon>
        <taxon>Spirosomataceae</taxon>
        <taxon>Dyadobacter</taxon>
    </lineage>
</organism>
<dbReference type="Gene3D" id="3.40.30.10">
    <property type="entry name" value="Glutaredoxin"/>
    <property type="match status" value="1"/>
</dbReference>
<protein>
    <submittedName>
        <fullName evidence="1">Bacillithiol system redox-active protein YtxJ</fullName>
    </submittedName>
</protein>
<dbReference type="SUPFAM" id="SSF52833">
    <property type="entry name" value="Thioredoxin-like"/>
    <property type="match status" value="1"/>
</dbReference>
<dbReference type="NCBIfam" id="TIGR04019">
    <property type="entry name" value="B_thiol_YtxJ"/>
    <property type="match status" value="1"/>
</dbReference>
<dbReference type="RefSeq" id="WP_194120660.1">
    <property type="nucleotide sequence ID" value="NZ_JACYGY010000001.1"/>
</dbReference>
<comment type="caution">
    <text evidence="1">The sequence shown here is derived from an EMBL/GenBank/DDBJ whole genome shotgun (WGS) entry which is preliminary data.</text>
</comment>
<proteinExistence type="predicted"/>
<keyword evidence="2" id="KW-1185">Reference proteome</keyword>
<reference evidence="2" key="1">
    <citation type="submission" date="2023-07" db="EMBL/GenBank/DDBJ databases">
        <title>Dyadobacter sp. nov 'subterranea' isolated from contaminted grondwater.</title>
        <authorList>
            <person name="Szabo I."/>
            <person name="Al-Omari J."/>
            <person name="Szerdahelyi S.G."/>
            <person name="Rado J."/>
        </authorList>
    </citation>
    <scope>NUCLEOTIDE SEQUENCE [LARGE SCALE GENOMIC DNA]</scope>
    <source>
        <strain evidence="2">UP-52</strain>
    </source>
</reference>
<dbReference type="Pfam" id="PF11009">
    <property type="entry name" value="BrxC"/>
    <property type="match status" value="1"/>
</dbReference>
<dbReference type="InterPro" id="IPR036249">
    <property type="entry name" value="Thioredoxin-like_sf"/>
</dbReference>
<dbReference type="Proteomes" id="UP000634134">
    <property type="component" value="Unassembled WGS sequence"/>
</dbReference>